<gene>
    <name evidence="1" type="ORF">BPT24_234</name>
</gene>
<evidence type="ECO:0000313" key="2">
    <source>
        <dbReference type="Proteomes" id="UP000224877"/>
    </source>
</evidence>
<reference evidence="1 2" key="1">
    <citation type="submission" date="2016-07" db="EMBL/GenBank/DDBJ databases">
        <title>Characterization of three bacteriophages infecting bacteria isolated from shrimp culture pond water.</title>
        <authorList>
            <person name="Khoa H.V."/>
        </authorList>
    </citation>
    <scope>NUCLEOTIDE SEQUENCE [LARGE SCALE GENOMIC DNA]</scope>
</reference>
<evidence type="ECO:0000313" key="1">
    <source>
        <dbReference type="EMBL" id="BAV39354.1"/>
    </source>
</evidence>
<dbReference type="InterPro" id="IPR027848">
    <property type="entry name" value="DUF4494"/>
</dbReference>
<name>A0A1B4XX25_9CAUD</name>
<protein>
    <recommendedName>
        <fullName evidence="3">DUF4494 domain-containing protein</fullName>
    </recommendedName>
</protein>
<sequence>MKYFLVSIAHQVEIPQEDANKDPKIKTKKDKVLVEAENYGDAEKQSYEYAEQHSLKTFSVESITIKNISRVYVDKDSVGENSAYFDVTTKYEYEDDKGKTKVEKSNVVIEASNLDSAYKFCLNEFEDEKIHKLESSVIVDTVLQE</sequence>
<dbReference type="Pfam" id="PF14902">
    <property type="entry name" value="DUF4494"/>
    <property type="match status" value="1"/>
</dbReference>
<keyword evidence="2" id="KW-1185">Reference proteome</keyword>
<proteinExistence type="predicted"/>
<dbReference type="EMBL" id="LC168164">
    <property type="protein sequence ID" value="BAV39354.1"/>
    <property type="molecule type" value="Genomic_DNA"/>
</dbReference>
<evidence type="ECO:0008006" key="3">
    <source>
        <dbReference type="Google" id="ProtNLM"/>
    </source>
</evidence>
<organism evidence="1 2">
    <name type="scientific">Tenacibaculum phage pT24</name>
    <dbReference type="NCBI Taxonomy" id="1880590"/>
    <lineage>
        <taxon>Viruses</taxon>
        <taxon>Duplodnaviria</taxon>
        <taxon>Heunggongvirae</taxon>
        <taxon>Uroviricota</taxon>
        <taxon>Caudoviricetes</taxon>
        <taxon>Kungbxnavirus</taxon>
        <taxon>Kungbxnavirus pT24</taxon>
    </lineage>
</organism>
<dbReference type="Proteomes" id="UP000224877">
    <property type="component" value="Segment"/>
</dbReference>
<accession>A0A1B4XX25</accession>